<keyword evidence="4" id="KW-1185">Reference proteome</keyword>
<protein>
    <submittedName>
        <fullName evidence="2 3">Uncharacterized protein</fullName>
    </submittedName>
</protein>
<feature type="region of interest" description="Disordered" evidence="1">
    <location>
        <begin position="1"/>
        <end position="42"/>
    </location>
</feature>
<gene>
    <name evidence="2" type="ORF">BRADI_3g60456v3</name>
</gene>
<dbReference type="EMBL" id="CM000882">
    <property type="protein sequence ID" value="PNT69730.1"/>
    <property type="molecule type" value="Genomic_DNA"/>
</dbReference>
<evidence type="ECO:0000313" key="3">
    <source>
        <dbReference type="EnsemblPlants" id="PNT69730"/>
    </source>
</evidence>
<proteinExistence type="predicted"/>
<reference evidence="2" key="2">
    <citation type="submission" date="2017-06" db="EMBL/GenBank/DDBJ databases">
        <title>WGS assembly of Brachypodium distachyon.</title>
        <authorList>
            <consortium name="The International Brachypodium Initiative"/>
            <person name="Lucas S."/>
            <person name="Harmon-Smith M."/>
            <person name="Lail K."/>
            <person name="Tice H."/>
            <person name="Grimwood J."/>
            <person name="Bruce D."/>
            <person name="Barry K."/>
            <person name="Shu S."/>
            <person name="Lindquist E."/>
            <person name="Wang M."/>
            <person name="Pitluck S."/>
            <person name="Vogel J.P."/>
            <person name="Garvin D.F."/>
            <person name="Mockler T.C."/>
            <person name="Schmutz J."/>
            <person name="Rokhsar D."/>
            <person name="Bevan M.W."/>
        </authorList>
    </citation>
    <scope>NUCLEOTIDE SEQUENCE</scope>
    <source>
        <strain evidence="2">Bd21</strain>
    </source>
</reference>
<reference evidence="2 3" key="1">
    <citation type="journal article" date="2010" name="Nature">
        <title>Genome sequencing and analysis of the model grass Brachypodium distachyon.</title>
        <authorList>
            <consortium name="International Brachypodium Initiative"/>
        </authorList>
    </citation>
    <scope>NUCLEOTIDE SEQUENCE [LARGE SCALE GENOMIC DNA]</scope>
    <source>
        <strain evidence="2 3">Bd21</strain>
    </source>
</reference>
<dbReference type="InParanoid" id="A0A2K2D619"/>
<reference evidence="3" key="3">
    <citation type="submission" date="2018-08" db="UniProtKB">
        <authorList>
            <consortium name="EnsemblPlants"/>
        </authorList>
    </citation>
    <scope>IDENTIFICATION</scope>
    <source>
        <strain evidence="3">cv. Bd21</strain>
    </source>
</reference>
<dbReference type="Proteomes" id="UP000008810">
    <property type="component" value="Chromosome 3"/>
</dbReference>
<dbReference type="EnsemblPlants" id="PNT69730">
    <property type="protein sequence ID" value="PNT69730"/>
    <property type="gene ID" value="BRADI_3g60456v3"/>
</dbReference>
<dbReference type="AlphaFoldDB" id="A0A2K2D619"/>
<evidence type="ECO:0000256" key="1">
    <source>
        <dbReference type="SAM" id="MobiDB-lite"/>
    </source>
</evidence>
<evidence type="ECO:0000313" key="2">
    <source>
        <dbReference type="EMBL" id="PNT69730.1"/>
    </source>
</evidence>
<sequence>MRPPTSATPAPGPPPTTAVAGTRAKGRASSRRAAPRRPRASAVRARRHLLFLRPTPTPGPVWFMPGPCPGVLMLLDQGSSGRGPWRRPLLPACPPTSLRPCTLPPRLLSLLLLHLPGISRVSSRPSTPSRCRLRRHRRAIGTWTPAPLPT</sequence>
<evidence type="ECO:0000313" key="4">
    <source>
        <dbReference type="Proteomes" id="UP000008810"/>
    </source>
</evidence>
<name>A0A2K2D619_BRADI</name>
<dbReference type="Gramene" id="PNT69730">
    <property type="protein sequence ID" value="PNT69730"/>
    <property type="gene ID" value="BRADI_3g60456v3"/>
</dbReference>
<accession>A0A2K2D619</accession>
<organism evidence="2">
    <name type="scientific">Brachypodium distachyon</name>
    <name type="common">Purple false brome</name>
    <name type="synonym">Trachynia distachya</name>
    <dbReference type="NCBI Taxonomy" id="15368"/>
    <lineage>
        <taxon>Eukaryota</taxon>
        <taxon>Viridiplantae</taxon>
        <taxon>Streptophyta</taxon>
        <taxon>Embryophyta</taxon>
        <taxon>Tracheophyta</taxon>
        <taxon>Spermatophyta</taxon>
        <taxon>Magnoliopsida</taxon>
        <taxon>Liliopsida</taxon>
        <taxon>Poales</taxon>
        <taxon>Poaceae</taxon>
        <taxon>BOP clade</taxon>
        <taxon>Pooideae</taxon>
        <taxon>Stipodae</taxon>
        <taxon>Brachypodieae</taxon>
        <taxon>Brachypodium</taxon>
    </lineage>
</organism>
<feature type="compositionally biased region" description="Basic residues" evidence="1">
    <location>
        <begin position="24"/>
        <end position="42"/>
    </location>
</feature>